<evidence type="ECO:0000256" key="3">
    <source>
        <dbReference type="ARBA" id="ARBA00005174"/>
    </source>
</evidence>
<sequence length="417" mass="45975">MKILVVGSGAREHTICWKLKQSKRVSKLYCAPGNAGIGQIAEIADIKAENLEELTKFSADNKIDLVVVGPEGPLVNGLVDMLTEKGIKAFGPVKKGARLEGSKSYSKDFMKKYNIPTAKYEVFENSHQALEALKNFDVPVVVKADGLAAGKGVLICETKQDAEEAIKSIMNDKQFGEAGDTVVIEEFLDGTETSLLCFVDGKRIVPMESARDYKKAYDNDKGLNTGGMGNFSPNPIYTDELNHYIQKNIIDRTLQGFHGEDMNFKGVLFIGLMIKNNQAKVLEYNTRFGDPETESVIPRLKSDLVDIMEKCIEGNLSADDLQWKNEKSVTVILASGGYPENYEKGKEITGLEDVDSDIIVFHGGTKLVGGKILTDGGRVMAVTALGNTLDEAREKVYKNIPKIHFEKMEYRTDIAKL</sequence>
<keyword evidence="10" id="KW-0464">Manganese</keyword>
<evidence type="ECO:0000256" key="7">
    <source>
        <dbReference type="ARBA" id="ARBA00022741"/>
    </source>
</evidence>
<dbReference type="InterPro" id="IPR011761">
    <property type="entry name" value="ATP-grasp"/>
</dbReference>
<dbReference type="NCBIfam" id="TIGR00877">
    <property type="entry name" value="purD"/>
    <property type="match status" value="1"/>
</dbReference>
<dbReference type="Gene3D" id="3.40.50.20">
    <property type="match status" value="1"/>
</dbReference>
<name>A0A562JHM6_9FIRM</name>
<evidence type="ECO:0000256" key="2">
    <source>
        <dbReference type="ARBA" id="ARBA00001946"/>
    </source>
</evidence>
<dbReference type="Gene3D" id="3.30.470.20">
    <property type="entry name" value="ATP-grasp fold, B domain"/>
    <property type="match status" value="1"/>
</dbReference>
<reference evidence="17 18" key="1">
    <citation type="submission" date="2019-07" db="EMBL/GenBank/DDBJ databases">
        <title>Genomic Encyclopedia of Type Strains, Phase I: the one thousand microbial genomes (KMG-I) project.</title>
        <authorList>
            <person name="Kyrpides N."/>
        </authorList>
    </citation>
    <scope>NUCLEOTIDE SEQUENCE [LARGE SCALE GENOMIC DNA]</scope>
    <source>
        <strain evidence="17 18">DSM 13558</strain>
    </source>
</reference>
<dbReference type="InterPro" id="IPR020561">
    <property type="entry name" value="PRibGlycinamid_synth_ATP-grasp"/>
</dbReference>
<dbReference type="InterPro" id="IPR000115">
    <property type="entry name" value="PRibGlycinamide_synth"/>
</dbReference>
<keyword evidence="7 15" id="KW-0547">Nucleotide-binding</keyword>
<dbReference type="InterPro" id="IPR016185">
    <property type="entry name" value="PreATP-grasp_dom_sf"/>
</dbReference>
<feature type="domain" description="ATP-grasp" evidence="16">
    <location>
        <begin position="107"/>
        <end position="313"/>
    </location>
</feature>
<evidence type="ECO:0000256" key="12">
    <source>
        <dbReference type="ARBA" id="ARBA00042242"/>
    </source>
</evidence>
<evidence type="ECO:0000313" key="17">
    <source>
        <dbReference type="EMBL" id="TWH82700.1"/>
    </source>
</evidence>
<comment type="catalytic activity">
    <reaction evidence="14">
        <text>5-phospho-beta-D-ribosylamine + glycine + ATP = N(1)-(5-phospho-beta-D-ribosyl)glycinamide + ADP + phosphate + H(+)</text>
        <dbReference type="Rhea" id="RHEA:17453"/>
        <dbReference type="ChEBI" id="CHEBI:15378"/>
        <dbReference type="ChEBI" id="CHEBI:30616"/>
        <dbReference type="ChEBI" id="CHEBI:43474"/>
        <dbReference type="ChEBI" id="CHEBI:57305"/>
        <dbReference type="ChEBI" id="CHEBI:58681"/>
        <dbReference type="ChEBI" id="CHEBI:143788"/>
        <dbReference type="ChEBI" id="CHEBI:456216"/>
        <dbReference type="EC" id="6.3.4.13"/>
    </reaction>
</comment>
<comment type="similarity">
    <text evidence="11 14">Belongs to the GARS family.</text>
</comment>
<evidence type="ECO:0000256" key="5">
    <source>
        <dbReference type="ARBA" id="ARBA00022598"/>
    </source>
</evidence>
<dbReference type="Proteomes" id="UP000315343">
    <property type="component" value="Unassembled WGS sequence"/>
</dbReference>
<dbReference type="Pfam" id="PF01071">
    <property type="entry name" value="GARS_A"/>
    <property type="match status" value="1"/>
</dbReference>
<dbReference type="GO" id="GO:0046872">
    <property type="term" value="F:metal ion binding"/>
    <property type="evidence" value="ECO:0007669"/>
    <property type="project" value="UniProtKB-KW"/>
</dbReference>
<dbReference type="SMART" id="SM01209">
    <property type="entry name" value="GARS_A"/>
    <property type="match status" value="1"/>
</dbReference>
<dbReference type="FunFam" id="3.90.600.10:FF:000001">
    <property type="entry name" value="Trifunctional purine biosynthetic protein adenosine-3"/>
    <property type="match status" value="1"/>
</dbReference>
<accession>A0A562JHM6</accession>
<comment type="cofactor">
    <cofactor evidence="2">
        <name>Mg(2+)</name>
        <dbReference type="ChEBI" id="CHEBI:18420"/>
    </cofactor>
</comment>
<dbReference type="EC" id="6.3.4.13" evidence="4 14"/>
<dbReference type="PANTHER" id="PTHR43472">
    <property type="entry name" value="PHOSPHORIBOSYLAMINE--GLYCINE LIGASE"/>
    <property type="match status" value="1"/>
</dbReference>
<dbReference type="InterPro" id="IPR020560">
    <property type="entry name" value="PRibGlycinamide_synth_C-dom"/>
</dbReference>
<dbReference type="InterPro" id="IPR020559">
    <property type="entry name" value="PRibGlycinamide_synth_CS"/>
</dbReference>
<evidence type="ECO:0000256" key="10">
    <source>
        <dbReference type="ARBA" id="ARBA00023211"/>
    </source>
</evidence>
<dbReference type="InterPro" id="IPR037123">
    <property type="entry name" value="PRibGlycinamide_synth_C_sf"/>
</dbReference>
<evidence type="ECO:0000256" key="4">
    <source>
        <dbReference type="ARBA" id="ARBA00013255"/>
    </source>
</evidence>
<proteinExistence type="inferred from homology"/>
<dbReference type="PROSITE" id="PS00184">
    <property type="entry name" value="GARS"/>
    <property type="match status" value="1"/>
</dbReference>
<keyword evidence="5 14" id="KW-0436">Ligase</keyword>
<evidence type="ECO:0000256" key="15">
    <source>
        <dbReference type="PROSITE-ProRule" id="PRU00409"/>
    </source>
</evidence>
<dbReference type="SMART" id="SM01210">
    <property type="entry name" value="GARS_C"/>
    <property type="match status" value="1"/>
</dbReference>
<dbReference type="InterPro" id="IPR020562">
    <property type="entry name" value="PRibGlycinamide_synth_N"/>
</dbReference>
<evidence type="ECO:0000256" key="13">
    <source>
        <dbReference type="ARBA" id="ARBA00042864"/>
    </source>
</evidence>
<dbReference type="EMBL" id="VLKH01000002">
    <property type="protein sequence ID" value="TWH82700.1"/>
    <property type="molecule type" value="Genomic_DNA"/>
</dbReference>
<gene>
    <name evidence="14" type="primary">purD</name>
    <name evidence="17" type="ORF">LY60_01005</name>
</gene>
<dbReference type="AlphaFoldDB" id="A0A562JHM6"/>
<dbReference type="InterPro" id="IPR011054">
    <property type="entry name" value="Rudment_hybrid_motif"/>
</dbReference>
<comment type="caution">
    <text evidence="17">The sequence shown here is derived from an EMBL/GenBank/DDBJ whole genome shotgun (WGS) entry which is preliminary data.</text>
</comment>
<dbReference type="SUPFAM" id="SSF52440">
    <property type="entry name" value="PreATP-grasp domain"/>
    <property type="match status" value="1"/>
</dbReference>
<evidence type="ECO:0000256" key="6">
    <source>
        <dbReference type="ARBA" id="ARBA00022723"/>
    </source>
</evidence>
<keyword evidence="18" id="KW-1185">Reference proteome</keyword>
<dbReference type="FunFam" id="3.40.50.20:FF:000006">
    <property type="entry name" value="Phosphoribosylamine--glycine ligase, chloroplastic"/>
    <property type="match status" value="1"/>
</dbReference>
<evidence type="ECO:0000256" key="8">
    <source>
        <dbReference type="ARBA" id="ARBA00022755"/>
    </source>
</evidence>
<keyword evidence="6" id="KW-0479">Metal-binding</keyword>
<evidence type="ECO:0000313" key="18">
    <source>
        <dbReference type="Proteomes" id="UP000315343"/>
    </source>
</evidence>
<dbReference type="Gene3D" id="3.30.1490.20">
    <property type="entry name" value="ATP-grasp fold, A domain"/>
    <property type="match status" value="1"/>
</dbReference>
<evidence type="ECO:0000259" key="16">
    <source>
        <dbReference type="PROSITE" id="PS50975"/>
    </source>
</evidence>
<dbReference type="GO" id="GO:0009113">
    <property type="term" value="P:purine nucleobase biosynthetic process"/>
    <property type="evidence" value="ECO:0007669"/>
    <property type="project" value="InterPro"/>
</dbReference>
<dbReference type="PANTHER" id="PTHR43472:SF1">
    <property type="entry name" value="PHOSPHORIBOSYLAMINE--GLYCINE LIGASE, CHLOROPLASTIC"/>
    <property type="match status" value="1"/>
</dbReference>
<dbReference type="Pfam" id="PF02844">
    <property type="entry name" value="GARS_N"/>
    <property type="match status" value="1"/>
</dbReference>
<dbReference type="Gene3D" id="3.90.600.10">
    <property type="entry name" value="Phosphoribosylglycinamide synthetase, C-terminal domain"/>
    <property type="match status" value="1"/>
</dbReference>
<dbReference type="GO" id="GO:0005524">
    <property type="term" value="F:ATP binding"/>
    <property type="evidence" value="ECO:0007669"/>
    <property type="project" value="UniProtKB-UniRule"/>
</dbReference>
<keyword evidence="9 15" id="KW-0067">ATP-binding</keyword>
<dbReference type="Pfam" id="PF02843">
    <property type="entry name" value="GARS_C"/>
    <property type="match status" value="1"/>
</dbReference>
<dbReference type="PROSITE" id="PS50975">
    <property type="entry name" value="ATP_GRASP"/>
    <property type="match status" value="1"/>
</dbReference>
<dbReference type="GO" id="GO:0004637">
    <property type="term" value="F:phosphoribosylamine-glycine ligase activity"/>
    <property type="evidence" value="ECO:0007669"/>
    <property type="project" value="UniProtKB-UniRule"/>
</dbReference>
<protein>
    <recommendedName>
        <fullName evidence="4 14">Phosphoribosylamine--glycine ligase</fullName>
        <ecNumber evidence="4 14">6.3.4.13</ecNumber>
    </recommendedName>
    <alternativeName>
        <fullName evidence="14">GARS</fullName>
    </alternativeName>
    <alternativeName>
        <fullName evidence="12 14">Glycinamide ribonucleotide synthetase</fullName>
    </alternativeName>
    <alternativeName>
        <fullName evidence="13 14">Phosphoribosylglycinamide synthetase</fullName>
    </alternativeName>
</protein>
<evidence type="ECO:0000256" key="14">
    <source>
        <dbReference type="HAMAP-Rule" id="MF_00138"/>
    </source>
</evidence>
<evidence type="ECO:0000256" key="11">
    <source>
        <dbReference type="ARBA" id="ARBA00038345"/>
    </source>
</evidence>
<dbReference type="GO" id="GO:0006189">
    <property type="term" value="P:'de novo' IMP biosynthetic process"/>
    <property type="evidence" value="ECO:0007669"/>
    <property type="project" value="UniProtKB-UniRule"/>
</dbReference>
<dbReference type="HAMAP" id="MF_00138">
    <property type="entry name" value="GARS"/>
    <property type="match status" value="1"/>
</dbReference>
<organism evidence="17 18">
    <name type="scientific">Sedimentibacter saalensis</name>
    <dbReference type="NCBI Taxonomy" id="130788"/>
    <lineage>
        <taxon>Bacteria</taxon>
        <taxon>Bacillati</taxon>
        <taxon>Bacillota</taxon>
        <taxon>Tissierellia</taxon>
        <taxon>Sedimentibacter</taxon>
    </lineage>
</organism>
<dbReference type="SUPFAM" id="SSF51246">
    <property type="entry name" value="Rudiment single hybrid motif"/>
    <property type="match status" value="1"/>
</dbReference>
<evidence type="ECO:0000256" key="1">
    <source>
        <dbReference type="ARBA" id="ARBA00001936"/>
    </source>
</evidence>
<dbReference type="RefSeq" id="WP_145080735.1">
    <property type="nucleotide sequence ID" value="NZ_DAMBUX010000021.1"/>
</dbReference>
<dbReference type="InterPro" id="IPR013815">
    <property type="entry name" value="ATP_grasp_subdomain_1"/>
</dbReference>
<keyword evidence="8 14" id="KW-0658">Purine biosynthesis</keyword>
<dbReference type="SUPFAM" id="SSF56059">
    <property type="entry name" value="Glutathione synthetase ATP-binding domain-like"/>
    <property type="match status" value="1"/>
</dbReference>
<evidence type="ECO:0000256" key="9">
    <source>
        <dbReference type="ARBA" id="ARBA00022840"/>
    </source>
</evidence>
<comment type="pathway">
    <text evidence="3 14">Purine metabolism; IMP biosynthesis via de novo pathway; N(1)-(5-phospho-D-ribosyl)glycinamide from 5-phospho-alpha-D-ribose 1-diphosphate: step 2/2.</text>
</comment>
<dbReference type="OrthoDB" id="9807240at2"/>
<dbReference type="UniPathway" id="UPA00074">
    <property type="reaction ID" value="UER00125"/>
</dbReference>
<comment type="cofactor">
    <cofactor evidence="1">
        <name>Mn(2+)</name>
        <dbReference type="ChEBI" id="CHEBI:29035"/>
    </cofactor>
</comment>
<dbReference type="FunFam" id="3.30.1490.20:FF:000006">
    <property type="entry name" value="phosphoribosylamine--glycine ligase, chloroplastic-like"/>
    <property type="match status" value="1"/>
</dbReference>